<keyword evidence="4" id="KW-1185">Reference proteome</keyword>
<evidence type="ECO:0000313" key="3">
    <source>
        <dbReference type="EMBL" id="MBK1666641.1"/>
    </source>
</evidence>
<reference evidence="3 4" key="1">
    <citation type="journal article" date="2020" name="Microorganisms">
        <title>Osmotic Adaptation and Compatible Solute Biosynthesis of Phototrophic Bacteria as Revealed from Genome Analyses.</title>
        <authorList>
            <person name="Imhoff J.F."/>
            <person name="Rahn T."/>
            <person name="Kunzel S."/>
            <person name="Keller A."/>
            <person name="Neulinger S.C."/>
        </authorList>
    </citation>
    <scope>NUCLEOTIDE SEQUENCE [LARGE SCALE GENOMIC DNA]</scope>
    <source>
        <strain evidence="3 4">DSM 9895</strain>
    </source>
</reference>
<dbReference type="RefSeq" id="WP_200338693.1">
    <property type="nucleotide sequence ID" value="NZ_NRRL01000001.1"/>
</dbReference>
<evidence type="ECO:0000313" key="4">
    <source>
        <dbReference type="Proteomes" id="UP001296873"/>
    </source>
</evidence>
<feature type="region of interest" description="Disordered" evidence="1">
    <location>
        <begin position="197"/>
        <end position="217"/>
    </location>
</feature>
<dbReference type="EMBL" id="NRRL01000001">
    <property type="protein sequence ID" value="MBK1666641.1"/>
    <property type="molecule type" value="Genomic_DNA"/>
</dbReference>
<comment type="caution">
    <text evidence="3">The sequence shown here is derived from an EMBL/GenBank/DDBJ whole genome shotgun (WGS) entry which is preliminary data.</text>
</comment>
<protein>
    <submittedName>
        <fullName evidence="3">Uncharacterized protein</fullName>
    </submittedName>
</protein>
<sequence>MTRSWAETATDAEAERQGQAFWRQLRTDVQQGTFWADEIKQLHGDPPARLEKAMQNLPLPAAFREAAVALRAMIRTKRKNGEDWDQELGLLYWLAAIDSFRLDRSERLNQPGFNVMSSIPARRLFELPFDYDTLGYRHLTLLKKTDVKWLRERFGEPRNHTTLNALHPEVWREYEDKTAEQQARERDRLHQDLGRLSETVHARPGMPDDAAAPRAGNKTPRASQLARWILIAFVLLILLLVLL</sequence>
<organism evidence="3 4">
    <name type="scientific">Rhodovibrio sodomensis</name>
    <dbReference type="NCBI Taxonomy" id="1088"/>
    <lineage>
        <taxon>Bacteria</taxon>
        <taxon>Pseudomonadati</taxon>
        <taxon>Pseudomonadota</taxon>
        <taxon>Alphaproteobacteria</taxon>
        <taxon>Rhodospirillales</taxon>
        <taxon>Rhodovibrionaceae</taxon>
        <taxon>Rhodovibrio</taxon>
    </lineage>
</organism>
<gene>
    <name evidence="3" type="ORF">CKO28_01105</name>
</gene>
<feature type="transmembrane region" description="Helical" evidence="2">
    <location>
        <begin position="225"/>
        <end position="242"/>
    </location>
</feature>
<name>A0ABS1D9I9_9PROT</name>
<dbReference type="Proteomes" id="UP001296873">
    <property type="component" value="Unassembled WGS sequence"/>
</dbReference>
<proteinExistence type="predicted"/>
<keyword evidence="2" id="KW-0472">Membrane</keyword>
<evidence type="ECO:0000256" key="2">
    <source>
        <dbReference type="SAM" id="Phobius"/>
    </source>
</evidence>
<keyword evidence="2" id="KW-0812">Transmembrane</keyword>
<accession>A0ABS1D9I9</accession>
<evidence type="ECO:0000256" key="1">
    <source>
        <dbReference type="SAM" id="MobiDB-lite"/>
    </source>
</evidence>
<keyword evidence="2" id="KW-1133">Transmembrane helix</keyword>